<evidence type="ECO:0000313" key="3">
    <source>
        <dbReference type="Proteomes" id="UP000799440"/>
    </source>
</evidence>
<dbReference type="AlphaFoldDB" id="A0A6A6VK64"/>
<feature type="region of interest" description="Disordered" evidence="1">
    <location>
        <begin position="68"/>
        <end position="92"/>
    </location>
</feature>
<sequence>MGLDLKTAGRDSHPFTGSQSILALVYRAKYQWTLFSERSKATTHHAPCVEHTYMYEFLIALNPVATWQDSHQPPQQASALETHLSSHGGPKRRHLRHVIAHSYPSTPLTQAPYIRPNPRQRSPPPPPRQQPSLHLAHPEHHPLRPYIRHQPPPLHPLHLHPTTTPPPLHPRLLKRLYLAPPSTRNLRRSGLGALRVYSAYRVSRARRVDRAVCTHACALRHTCDVD</sequence>
<evidence type="ECO:0000256" key="1">
    <source>
        <dbReference type="SAM" id="MobiDB-lite"/>
    </source>
</evidence>
<dbReference type="EMBL" id="MU006564">
    <property type="protein sequence ID" value="KAF2750114.1"/>
    <property type="molecule type" value="Genomic_DNA"/>
</dbReference>
<reference evidence="2" key="1">
    <citation type="journal article" date="2020" name="Stud. Mycol.">
        <title>101 Dothideomycetes genomes: a test case for predicting lifestyles and emergence of pathogens.</title>
        <authorList>
            <person name="Haridas S."/>
            <person name="Albert R."/>
            <person name="Binder M."/>
            <person name="Bloem J."/>
            <person name="Labutti K."/>
            <person name="Salamov A."/>
            <person name="Andreopoulos B."/>
            <person name="Baker S."/>
            <person name="Barry K."/>
            <person name="Bills G."/>
            <person name="Bluhm B."/>
            <person name="Cannon C."/>
            <person name="Castanera R."/>
            <person name="Culley D."/>
            <person name="Daum C."/>
            <person name="Ezra D."/>
            <person name="Gonzalez J."/>
            <person name="Henrissat B."/>
            <person name="Kuo A."/>
            <person name="Liang C."/>
            <person name="Lipzen A."/>
            <person name="Lutzoni F."/>
            <person name="Magnuson J."/>
            <person name="Mondo S."/>
            <person name="Nolan M."/>
            <person name="Ohm R."/>
            <person name="Pangilinan J."/>
            <person name="Park H.-J."/>
            <person name="Ramirez L."/>
            <person name="Alfaro M."/>
            <person name="Sun H."/>
            <person name="Tritt A."/>
            <person name="Yoshinaga Y."/>
            <person name="Zwiers L.-H."/>
            <person name="Turgeon B."/>
            <person name="Goodwin S."/>
            <person name="Spatafora J."/>
            <person name="Crous P."/>
            <person name="Grigoriev I."/>
        </authorList>
    </citation>
    <scope>NUCLEOTIDE SEQUENCE</scope>
    <source>
        <strain evidence="2">CBS 119925</strain>
    </source>
</reference>
<gene>
    <name evidence="2" type="ORF">M011DRAFT_230679</name>
</gene>
<protein>
    <submittedName>
        <fullName evidence="2">Uncharacterized protein</fullName>
    </submittedName>
</protein>
<feature type="compositionally biased region" description="Polar residues" evidence="1">
    <location>
        <begin position="68"/>
        <end position="85"/>
    </location>
</feature>
<evidence type="ECO:0000313" key="2">
    <source>
        <dbReference type="EMBL" id="KAF2750114.1"/>
    </source>
</evidence>
<name>A0A6A6VK64_9PLEO</name>
<accession>A0A6A6VK64</accession>
<organism evidence="2 3">
    <name type="scientific">Sporormia fimetaria CBS 119925</name>
    <dbReference type="NCBI Taxonomy" id="1340428"/>
    <lineage>
        <taxon>Eukaryota</taxon>
        <taxon>Fungi</taxon>
        <taxon>Dikarya</taxon>
        <taxon>Ascomycota</taxon>
        <taxon>Pezizomycotina</taxon>
        <taxon>Dothideomycetes</taxon>
        <taxon>Pleosporomycetidae</taxon>
        <taxon>Pleosporales</taxon>
        <taxon>Sporormiaceae</taxon>
        <taxon>Sporormia</taxon>
    </lineage>
</organism>
<feature type="region of interest" description="Disordered" evidence="1">
    <location>
        <begin position="106"/>
        <end position="170"/>
    </location>
</feature>
<keyword evidence="3" id="KW-1185">Reference proteome</keyword>
<dbReference type="Proteomes" id="UP000799440">
    <property type="component" value="Unassembled WGS sequence"/>
</dbReference>
<proteinExistence type="predicted"/>